<evidence type="ECO:0000313" key="3">
    <source>
        <dbReference type="EMBL" id="MEK0183237.1"/>
    </source>
</evidence>
<evidence type="ECO:0000256" key="1">
    <source>
        <dbReference type="SAM" id="MobiDB-lite"/>
    </source>
</evidence>
<keyword evidence="2" id="KW-0812">Transmembrane</keyword>
<evidence type="ECO:0008006" key="5">
    <source>
        <dbReference type="Google" id="ProtNLM"/>
    </source>
</evidence>
<feature type="transmembrane region" description="Helical" evidence="2">
    <location>
        <begin position="12"/>
        <end position="31"/>
    </location>
</feature>
<reference evidence="3 4" key="1">
    <citation type="journal article" date="2020" name="Harmful Algae">
        <title>Molecular and morphological characterization of a novel dihydroanatoxin-a producing Microcoleus species (cyanobacteria) from the Russian River, California, USA.</title>
        <authorList>
            <person name="Conklin K.Y."/>
            <person name="Stancheva R."/>
            <person name="Otten T.G."/>
            <person name="Fadness R."/>
            <person name="Boyer G.L."/>
            <person name="Read B."/>
            <person name="Zhang X."/>
            <person name="Sheath R.G."/>
        </authorList>
    </citation>
    <scope>NUCLEOTIDE SEQUENCE [LARGE SCALE GENOMIC DNA]</scope>
    <source>
        <strain evidence="3 4">PTRS2</strain>
    </source>
</reference>
<dbReference type="RefSeq" id="WP_340518262.1">
    <property type="nucleotide sequence ID" value="NZ_JBBLXS010000001.1"/>
</dbReference>
<gene>
    <name evidence="3" type="ORF">WMG39_00070</name>
</gene>
<dbReference type="EMBL" id="JBBLXS010000001">
    <property type="protein sequence ID" value="MEK0183237.1"/>
    <property type="molecule type" value="Genomic_DNA"/>
</dbReference>
<feature type="region of interest" description="Disordered" evidence="1">
    <location>
        <begin position="37"/>
        <end position="71"/>
    </location>
</feature>
<keyword evidence="2" id="KW-1133">Transmembrane helix</keyword>
<comment type="caution">
    <text evidence="3">The sequence shown here is derived from an EMBL/GenBank/DDBJ whole genome shotgun (WGS) entry which is preliminary data.</text>
</comment>
<name>A0ABU8YFU4_9CYAN</name>
<accession>A0ABU8YFU4</accession>
<dbReference type="Proteomes" id="UP001384579">
    <property type="component" value="Unassembled WGS sequence"/>
</dbReference>
<keyword evidence="4" id="KW-1185">Reference proteome</keyword>
<evidence type="ECO:0000313" key="4">
    <source>
        <dbReference type="Proteomes" id="UP001384579"/>
    </source>
</evidence>
<protein>
    <recommendedName>
        <fullName evidence="5">Secreted protein</fullName>
    </recommendedName>
</protein>
<evidence type="ECO:0000256" key="2">
    <source>
        <dbReference type="SAM" id="Phobius"/>
    </source>
</evidence>
<proteinExistence type="predicted"/>
<feature type="compositionally biased region" description="Basic and acidic residues" evidence="1">
    <location>
        <begin position="37"/>
        <end position="54"/>
    </location>
</feature>
<organism evidence="3 4">
    <name type="scientific">Microcoleus anatoxicus PTRS2</name>
    <dbReference type="NCBI Taxonomy" id="2705321"/>
    <lineage>
        <taxon>Bacteria</taxon>
        <taxon>Bacillati</taxon>
        <taxon>Cyanobacteriota</taxon>
        <taxon>Cyanophyceae</taxon>
        <taxon>Oscillatoriophycideae</taxon>
        <taxon>Oscillatoriales</taxon>
        <taxon>Microcoleaceae</taxon>
        <taxon>Microcoleus</taxon>
        <taxon>Microcoleus anatoxicus</taxon>
    </lineage>
</organism>
<keyword evidence="2" id="KW-0472">Membrane</keyword>
<sequence>MKNIKGLFFRGFLGGGFVLFLVDVRFFMFVIEGRRKKEEGRRKKEEGRRKKEEEPPPYPPQGGKFREKSRAHPEFANISVWAIAFR</sequence>